<keyword evidence="2" id="KW-1185">Reference proteome</keyword>
<gene>
    <name evidence="1" type="ORF">LV89_04359</name>
</gene>
<sequence>MTILNIFDPKTTQLLTERINKLTAQTTPQWGKMNVGQMLAHCSVAYDQAFDPNAKRPTLIVRFLLKLLLKGKLTDSNTPYKKNSGTAPAFLITDERDFEKEKAKLLGHIQQTEKLGTAYFDNKEATSFGKMTADEWNNLFYKHLDHHLTQFGV</sequence>
<evidence type="ECO:0000313" key="2">
    <source>
        <dbReference type="Proteomes" id="UP000245489"/>
    </source>
</evidence>
<dbReference type="EMBL" id="QGGO01000035">
    <property type="protein sequence ID" value="PWK17444.1"/>
    <property type="molecule type" value="Genomic_DNA"/>
</dbReference>
<dbReference type="Pfam" id="PF07606">
    <property type="entry name" value="DUF1569"/>
    <property type="match status" value="1"/>
</dbReference>
<dbReference type="AlphaFoldDB" id="A0A316DH33"/>
<dbReference type="InterPro" id="IPR011463">
    <property type="entry name" value="DUF1569"/>
</dbReference>
<proteinExistence type="predicted"/>
<accession>A0A316DH33</accession>
<dbReference type="RefSeq" id="WP_109745019.1">
    <property type="nucleotide sequence ID" value="NZ_QGGO01000035.1"/>
</dbReference>
<organism evidence="1 2">
    <name type="scientific">Arcicella aurantiaca</name>
    <dbReference type="NCBI Taxonomy" id="591202"/>
    <lineage>
        <taxon>Bacteria</taxon>
        <taxon>Pseudomonadati</taxon>
        <taxon>Bacteroidota</taxon>
        <taxon>Cytophagia</taxon>
        <taxon>Cytophagales</taxon>
        <taxon>Flectobacillaceae</taxon>
        <taxon>Arcicella</taxon>
    </lineage>
</organism>
<name>A0A316DH33_9BACT</name>
<reference evidence="1 2" key="1">
    <citation type="submission" date="2018-05" db="EMBL/GenBank/DDBJ databases">
        <title>Genomic Encyclopedia of Archaeal and Bacterial Type Strains, Phase II (KMG-II): from individual species to whole genera.</title>
        <authorList>
            <person name="Goeker M."/>
        </authorList>
    </citation>
    <scope>NUCLEOTIDE SEQUENCE [LARGE SCALE GENOMIC DNA]</scope>
    <source>
        <strain evidence="1 2">DSM 22214</strain>
    </source>
</reference>
<dbReference type="Gene3D" id="1.20.120.450">
    <property type="entry name" value="dinb family like domain"/>
    <property type="match status" value="1"/>
</dbReference>
<protein>
    <submittedName>
        <fullName evidence="1">Uncharacterized protein DUF1569</fullName>
    </submittedName>
</protein>
<dbReference type="InterPro" id="IPR034660">
    <property type="entry name" value="DinB/YfiT-like"/>
</dbReference>
<evidence type="ECO:0000313" key="1">
    <source>
        <dbReference type="EMBL" id="PWK17444.1"/>
    </source>
</evidence>
<dbReference type="Proteomes" id="UP000245489">
    <property type="component" value="Unassembled WGS sequence"/>
</dbReference>
<comment type="caution">
    <text evidence="1">The sequence shown here is derived from an EMBL/GenBank/DDBJ whole genome shotgun (WGS) entry which is preliminary data.</text>
</comment>
<dbReference type="OrthoDB" id="2599194at2"/>